<accession>A0ABV6J402</accession>
<name>A0ABV6J402_9BACL</name>
<dbReference type="Proteomes" id="UP001589818">
    <property type="component" value="Unassembled WGS sequence"/>
</dbReference>
<comment type="caution">
    <text evidence="1">The sequence shown here is derived from an EMBL/GenBank/DDBJ whole genome shotgun (WGS) entry which is preliminary data.</text>
</comment>
<dbReference type="EMBL" id="JBHLVF010000009">
    <property type="protein sequence ID" value="MFC0390597.1"/>
    <property type="molecule type" value="Genomic_DNA"/>
</dbReference>
<evidence type="ECO:0000313" key="2">
    <source>
        <dbReference type="Proteomes" id="UP001589818"/>
    </source>
</evidence>
<protein>
    <submittedName>
        <fullName evidence="1">Uncharacterized protein</fullName>
    </submittedName>
</protein>
<evidence type="ECO:0000313" key="1">
    <source>
        <dbReference type="EMBL" id="MFC0390597.1"/>
    </source>
</evidence>
<proteinExistence type="predicted"/>
<gene>
    <name evidence="1" type="ORF">ACFFJ8_04300</name>
</gene>
<sequence length="141" mass="15899">MGKWRNSLEERWKEWVQVEDAVSQTLAGRSVLRVAGARTPRLLTPATKAVRVTELSQVDGTYEAGLACFCIGELPSEERPVFLAAWHKRLGEGATAVIADRRSEGCESAIELHEIFAPVATQLDVKMGRTFWWVRYRVRGR</sequence>
<reference evidence="1 2" key="1">
    <citation type="submission" date="2024-09" db="EMBL/GenBank/DDBJ databases">
        <authorList>
            <person name="Sun Q."/>
            <person name="Mori K."/>
        </authorList>
    </citation>
    <scope>NUCLEOTIDE SEQUENCE [LARGE SCALE GENOMIC DNA]</scope>
    <source>
        <strain evidence="1 2">CCM 4839</strain>
    </source>
</reference>
<keyword evidence="2" id="KW-1185">Reference proteome</keyword>
<organism evidence="1 2">
    <name type="scientific">Paenibacillus mendelii</name>
    <dbReference type="NCBI Taxonomy" id="206163"/>
    <lineage>
        <taxon>Bacteria</taxon>
        <taxon>Bacillati</taxon>
        <taxon>Bacillota</taxon>
        <taxon>Bacilli</taxon>
        <taxon>Bacillales</taxon>
        <taxon>Paenibacillaceae</taxon>
        <taxon>Paenibacillus</taxon>
    </lineage>
</organism>
<dbReference type="RefSeq" id="WP_204820938.1">
    <property type="nucleotide sequence ID" value="NZ_JANHOF010000009.1"/>
</dbReference>